<reference evidence="1" key="1">
    <citation type="submission" date="2022-11" db="EMBL/GenBank/DDBJ databases">
        <authorList>
            <person name="Petersen C."/>
        </authorList>
    </citation>
    <scope>NUCLEOTIDE SEQUENCE</scope>
    <source>
        <strain evidence="1">IBT 30761</strain>
    </source>
</reference>
<evidence type="ECO:0000313" key="1">
    <source>
        <dbReference type="EMBL" id="KAJ5099224.1"/>
    </source>
</evidence>
<keyword evidence="2" id="KW-1185">Reference proteome</keyword>
<protein>
    <submittedName>
        <fullName evidence="1">Uncharacterized protein</fullName>
    </submittedName>
</protein>
<comment type="caution">
    <text evidence="1">The sequence shown here is derived from an EMBL/GenBank/DDBJ whole genome shotgun (WGS) entry which is preliminary data.</text>
</comment>
<reference evidence="1" key="2">
    <citation type="journal article" date="2023" name="IMA Fungus">
        <title>Comparative genomic study of the Penicillium genus elucidates a diverse pangenome and 15 lateral gene transfer events.</title>
        <authorList>
            <person name="Petersen C."/>
            <person name="Sorensen T."/>
            <person name="Nielsen M.R."/>
            <person name="Sondergaard T.E."/>
            <person name="Sorensen J.L."/>
            <person name="Fitzpatrick D.A."/>
            <person name="Frisvad J.C."/>
            <person name="Nielsen K.L."/>
        </authorList>
    </citation>
    <scope>NUCLEOTIDE SEQUENCE</scope>
    <source>
        <strain evidence="1">IBT 30761</strain>
    </source>
</reference>
<dbReference type="EMBL" id="JAPQKI010000005">
    <property type="protein sequence ID" value="KAJ5099224.1"/>
    <property type="molecule type" value="Genomic_DNA"/>
</dbReference>
<name>A0A9W9KAJ6_9EURO</name>
<sequence>MTESRAIEVSFYESVWGNEGSLRDFTALKRLSLSINFLLYFTTEVKSGLGEFGEDEKNLTRNVSVGGMSRQHADWDEQVDALIAAIEEGIFPHLKEVTGVDRKIPSSIHGTHQDRYATIWSLSENGYETDGVIEARERGDVDYTTGEKAFSKHMNSDIFSSANEPK</sequence>
<gene>
    <name evidence="1" type="ORF">N7532_006225</name>
</gene>
<organism evidence="1 2">
    <name type="scientific">Penicillium argentinense</name>
    <dbReference type="NCBI Taxonomy" id="1131581"/>
    <lineage>
        <taxon>Eukaryota</taxon>
        <taxon>Fungi</taxon>
        <taxon>Dikarya</taxon>
        <taxon>Ascomycota</taxon>
        <taxon>Pezizomycotina</taxon>
        <taxon>Eurotiomycetes</taxon>
        <taxon>Eurotiomycetidae</taxon>
        <taxon>Eurotiales</taxon>
        <taxon>Aspergillaceae</taxon>
        <taxon>Penicillium</taxon>
    </lineage>
</organism>
<accession>A0A9W9KAJ6</accession>
<dbReference type="OrthoDB" id="3437411at2759"/>
<evidence type="ECO:0000313" key="2">
    <source>
        <dbReference type="Proteomes" id="UP001149074"/>
    </source>
</evidence>
<dbReference type="AlphaFoldDB" id="A0A9W9KAJ6"/>
<dbReference type="GeneID" id="81357698"/>
<dbReference type="RefSeq" id="XP_056474878.1">
    <property type="nucleotide sequence ID" value="XM_056618719.1"/>
</dbReference>
<proteinExistence type="predicted"/>
<dbReference type="Proteomes" id="UP001149074">
    <property type="component" value="Unassembled WGS sequence"/>
</dbReference>